<protein>
    <recommendedName>
        <fullName evidence="8">Nuclear pore complex protein</fullName>
    </recommendedName>
</protein>
<dbReference type="PANTHER" id="PTHR31344:SF0">
    <property type="entry name" value="NUCLEAR PORE COMPLEX PROTEIN NUP205"/>
    <property type="match status" value="1"/>
</dbReference>
<keyword evidence="4" id="KW-0539">Nucleus</keyword>
<evidence type="ECO:0000256" key="3">
    <source>
        <dbReference type="ARBA" id="ARBA00022448"/>
    </source>
</evidence>
<evidence type="ECO:0000256" key="2">
    <source>
        <dbReference type="ARBA" id="ARBA00005892"/>
    </source>
</evidence>
<dbReference type="EMBL" id="JAGDFL010000357">
    <property type="protein sequence ID" value="KAG7391480.1"/>
    <property type="molecule type" value="Genomic_DNA"/>
</dbReference>
<evidence type="ECO:0008006" key="8">
    <source>
        <dbReference type="Google" id="ProtNLM"/>
    </source>
</evidence>
<dbReference type="Pfam" id="PF11894">
    <property type="entry name" value="Nup192"/>
    <property type="match status" value="2"/>
</dbReference>
<comment type="caution">
    <text evidence="6">The sequence shown here is derived from an EMBL/GenBank/DDBJ whole genome shotgun (WGS) entry which is preliminary data.</text>
</comment>
<feature type="region of interest" description="Disordered" evidence="5">
    <location>
        <begin position="496"/>
        <end position="520"/>
    </location>
</feature>
<organism evidence="6 7">
    <name type="scientific">Phytophthora boehmeriae</name>
    <dbReference type="NCBI Taxonomy" id="109152"/>
    <lineage>
        <taxon>Eukaryota</taxon>
        <taxon>Sar</taxon>
        <taxon>Stramenopiles</taxon>
        <taxon>Oomycota</taxon>
        <taxon>Peronosporomycetes</taxon>
        <taxon>Peronosporales</taxon>
        <taxon>Peronosporaceae</taxon>
        <taxon>Phytophthora</taxon>
    </lineage>
</organism>
<dbReference type="GO" id="GO:0005643">
    <property type="term" value="C:nuclear pore"/>
    <property type="evidence" value="ECO:0007669"/>
    <property type="project" value="InterPro"/>
</dbReference>
<evidence type="ECO:0000313" key="6">
    <source>
        <dbReference type="EMBL" id="KAG7391480.1"/>
    </source>
</evidence>
<accession>A0A8T1WH86</accession>
<reference evidence="6" key="1">
    <citation type="submission" date="2021-02" db="EMBL/GenBank/DDBJ databases">
        <authorList>
            <person name="Palmer J.M."/>
        </authorList>
    </citation>
    <scope>NUCLEOTIDE SEQUENCE</scope>
    <source>
        <strain evidence="6">SCRP23</strain>
    </source>
</reference>
<gene>
    <name evidence="6" type="ORF">PHYBOEH_006670</name>
</gene>
<dbReference type="Proteomes" id="UP000693981">
    <property type="component" value="Unassembled WGS sequence"/>
</dbReference>
<comment type="subcellular location">
    <subcellularLocation>
        <location evidence="1">Nucleus</location>
    </subcellularLocation>
</comment>
<evidence type="ECO:0000313" key="7">
    <source>
        <dbReference type="Proteomes" id="UP000693981"/>
    </source>
</evidence>
<name>A0A8T1WH86_9STRA</name>
<evidence type="ECO:0000256" key="5">
    <source>
        <dbReference type="SAM" id="MobiDB-lite"/>
    </source>
</evidence>
<feature type="compositionally biased region" description="Polar residues" evidence="5">
    <location>
        <begin position="506"/>
        <end position="520"/>
    </location>
</feature>
<comment type="similarity">
    <text evidence="2">Belongs to the NUP186/NUP192/NUP205 family.</text>
</comment>
<dbReference type="OrthoDB" id="2019644at2759"/>
<keyword evidence="7" id="KW-1185">Reference proteome</keyword>
<keyword evidence="3" id="KW-0813">Transport</keyword>
<sequence length="2116" mass="235125">MSESLSLADAPALRFRQLHQDLLAFAGHSTTDEDAPQFMAALVAASQELLAPLQVPPPSASDRSSLQANAVSVAGKHVDVSPLIQQEICKLSDEFKASERRCVELWLLASDQNQREWVERADQLPAGTIAASVQSAARYFLTSEMEYKLHVLKELLRLRLEPGLDKQRAQFLDSFTNKLLSDGLLSNLVAAFNKELVQLAQVARMEQAVSYWHTLVADCLVLIVSSTVALPKEVQQLAELLKTLCGRLNTVVAKVSPHIVNLSSFAQLFEGGSLAGTSPEGAVRQVSCMMQTIIAAQVSLFVVLLQKTRKMERETGDMEPGVVLCRREHATVVKELHRIFFEDVWEQKAFQSVAMLAWAGFLASNDEDNSNITFAEAESASRVVKKAIEQRVFHTLVEVQLKYLPDRKRDLRLYSIYERNFELLFRTYSSKMMIDVPTVADKAAIAAMQSESGGEVAAWTGDCLENIIDFATALCARNSDFCCSFWRNSNEEFEFQGSSHSSSGSNAGDDQQQPESSSNSVHGGSCHAFLIACRDAAFKNPACFAAYMRLVAAAASGPECAQLAFHHIKHNPAQLSWDQFFAVMAKYQRLLTDAEKPAGYSPLMPGGVGQGVGMDGGTFNNLSTAAAPGPRFIRPKELEALETIQKLIQEVISDHQLALIFFHNHDWSPIPTFVAFLQCRIPSSLKGAVMKTLAAFARVPDISPFVWRQVDALQILRTTGDTSLYGNQDISYELEHYESMSRTYPATRGFVTLLHELFENPHAWKSFEGDGRVAAIQFYFEFLLEHVFLKFDLRKYEREEEKWALVNGALAIFKKILRNADTSTTEGSLSYQLLARFLSSNPLLNKVLSILSNDGGVENLESTSTDMHLEHAFFYCLDIVKRETEAKHGSLNFVIDVSKKPSDTYLTKTTAVGALRERCVQHALEIVVLVLEKDVQFVNVDLNRQLTHRLQVEMMHTILCRHRADFVNIVKYIKYSKSAHIPHLSAVILRLISSRMTGVDLVDLLIDSGESADIMVGYMNRLLNVYDDDESERADNEVVLYRDDQEELADPANLHSARKRKRQDSRTLASPYELFAQETPPPSIRAAILDLLLENLNKPAPNLAHLLLGSVNQNGETKTAVATTYLKTGLAAVITLVSSPDFGLETPELAERCYHILHCLVTQEFSSANTIAALDSAPNDYFSSQIQLFSRVYRVGRRKTAAATIAELNMRGWFFKTLAVYLHVGLHKEPPRMKEINRLMGELLSVSAGNRQDRRPIGRQEQMLLLQLLDESSFHISPPPMPMNQQVVALAEQVTAAVEQGSYYKWLKIDVERFCQALQTLDLSATDDGADGYNAFSSSAKRFRVNGDGGSSTNSQNRAETAAERFIQWAVQWNIYSERIAAESHSLNSLRELMEMVVLDYLTLPREQERMETPAMWQGLDTVASAEVRQELMSGIVSAVLSKLTEKSSASAQLFEIVSQIALMLFSQLSYTDGSSQPLALPESRNRQSMGFLELLFRAIYSSSAASGNPSAARNSRTLLYSCIVHVLHLLPSRSSQDSNAAKYGLGSAALNQEQRVRHLLTNQVVDLVCRDASDGEDTLSMALAVSALESMIAFEDHSSLVSMFRERGYLLHFIDIFKKLSELDAAAFDRSNGQSSMVKSSVLPQGMDATTIGTMYECFLSLFARVAETQDGAVALLEGGLVRVLSEARNLPNHRPQYFVQNQQTSALTSTNAVTAFQRLESVYYRKWLPVARLLSACCASLPKNRALTGQVLHFVNRNRKLFTSSLKVTAVSQQGQAQQPISVDLLRELSYVTFVFRYVTQFPDLCEKALAIAKWEKISQLILQVFLYYSAELTPPNDDVDDMSDSNGAAWWTNSFADQREAAIQRFSCGECEERLLEQCDAAAVKASGSGTLLHMSLLDEEKLYASRMILCNAVAFCASRMMVAVGDSAAGRAAPLLSVTNKSQLQNGNQFPSMASSVDPRAFAVATDPLWTLAPSMNEFTARFDSTVFAFETSRQLLDALASLKRGERESVRSSSVSSSSSQQRSLRRREHQCDIAPLENVLEYHADSLAFIVENMLVVQLLHFVHYLGSSETAKTSVQQTLGKVLAIISDIETNPFIHAIARRLRELASSS</sequence>
<dbReference type="InterPro" id="IPR021827">
    <property type="entry name" value="Nup186/Nup192/Nup205"/>
</dbReference>
<evidence type="ECO:0000256" key="4">
    <source>
        <dbReference type="ARBA" id="ARBA00023242"/>
    </source>
</evidence>
<dbReference type="PANTHER" id="PTHR31344">
    <property type="entry name" value="NUCLEAR PORE COMPLEX PROTEIN NUP205"/>
    <property type="match status" value="1"/>
</dbReference>
<evidence type="ECO:0000256" key="1">
    <source>
        <dbReference type="ARBA" id="ARBA00004123"/>
    </source>
</evidence>
<proteinExistence type="inferred from homology"/>